<sequence>MSSHIIASFQPAKERLVSLLKEVNQLEIKFPDPNMTIEEKEDFYVIRKRVLEDKLRRIQLCVTTLESINDKWFTYTQQIVTMKRREEEEEKYKTVTEGDQGIFQLLHEGKEAIITLTMHKDEVDQNLKQLSKELTNKQTKEEAKFTPSSNINVNLPHLSLPTFDGDPRQWRQFWSKNYEVIRRLLNEKYGDHSIVTTLLYNELQSIKRNEREWIGTIENIERVLRQLEALGESLEHSNIEILIESKLPLWILNKIYKHKKKDMPWSILKLRNFLTSLVNVNEQIRNCQYSLTQLNIKSTTTKPEQKQRYNPGGTSALSTIKDNQNTSKTTTTKRRPCVFCNQDHWDSDCVNYTTLNARLSRLKVLKKCTICLRDSHKGQNCNVKKQCFYCKSSHNSALCNKRNSLSLNNTMSQRNEEHERIGPSKRKDCSTSLYNSTLTTRSKQTKETLLLCKEIKVFNPSQPQLQQNALALFDIGSQLSFISKKLSRQLKLTETETQIMRIAPFGMKEPKSCPTARIQLNVLTTESEIIPLQANIIDYLTNELQVVETSNEFQIQNLTNYWKKPDVLIGADYFFKFISLREIKELKSGHMLVQSKVGPMIVGSGDIKKLCKNELYPKEVVYSTNANINSELENFWKLETIGIQESPQDDDDDQALKHFKRTIIKQGKRYQVCWPWKDSKQKLSNNYGLCLGRLKNLINRLQHNSNLHSYHQILMDQLHSGIIEEVPPKDEVGVIHYLPHHEVLTPSKSTTKLRIVYDASAHHKGFKSLNEVLYRGPVMLPDLVGVILRFRMMKIVITADIEKAFLQLELQNEERNCTRFLWLDDIDKELTNENIKRYRFKRVPFGIISSPFLLAATLNYHLENHGSELAWEIRKNLYVDNVIISANGTEEALYKYERTKEIFGEASMNIREFLSNDEEFNERIAECDLSQTNQENFLGLKWNHERDIIRVTLKPWIGKSLTKRTILQFIASQYDPLGLLVPIMIKLKLFIQHLWKENIPWDQSLNKQDEQQWINLIKEWPTNIIELPRFIMETSQLTEFHIFTDASKVAYSAAIYVLNHGYQNTYSNSFLIYAKYRIAPIKGMSIPRLELLSVLIGVRTAQFVLKQLNLENNQVTLWTDSKCVLYLIQNYTKLLPRFIQNRIEEIRKSNFELNYIPSDQNPADIATKGVSPLKLQNCKQWWKGPRWLELKKSEWPKCKLRYSGNDEFAEAIALNLTKMTQTFKRNIIEFIDVCRFSSWTKLVRVTVWTFRFIKQTCKKKLVWLEPLSVKKKYMTIKLITI</sequence>
<feature type="domain" description="Reverse transcriptase" evidence="2">
    <location>
        <begin position="792"/>
        <end position="910"/>
    </location>
</feature>
<feature type="compositionally biased region" description="Polar residues" evidence="1">
    <location>
        <begin position="312"/>
        <end position="329"/>
    </location>
</feature>
<accession>A0A3P7FP75</accession>
<evidence type="ECO:0000256" key="1">
    <source>
        <dbReference type="SAM" id="MobiDB-lite"/>
    </source>
</evidence>
<name>A0A3P7FP75_WUCBA</name>
<dbReference type="PANTHER" id="PTHR47331">
    <property type="entry name" value="PHD-TYPE DOMAIN-CONTAINING PROTEIN"/>
    <property type="match status" value="1"/>
</dbReference>
<dbReference type="InParanoid" id="A0A3P7FP75"/>
<dbReference type="AlphaFoldDB" id="A0A3P7FP75"/>
<evidence type="ECO:0000313" key="5">
    <source>
        <dbReference type="Proteomes" id="UP000270924"/>
    </source>
</evidence>
<proteinExistence type="predicted"/>
<dbReference type="Gene3D" id="3.10.10.10">
    <property type="entry name" value="HIV Type 1 Reverse Transcriptase, subunit A, domain 1"/>
    <property type="match status" value="1"/>
</dbReference>
<dbReference type="Gene3D" id="2.40.70.10">
    <property type="entry name" value="Acid Proteases"/>
    <property type="match status" value="1"/>
</dbReference>
<dbReference type="CDD" id="cd01644">
    <property type="entry name" value="RT_pepA17"/>
    <property type="match status" value="1"/>
</dbReference>
<dbReference type="Gene3D" id="3.30.70.270">
    <property type="match status" value="1"/>
</dbReference>
<organism evidence="4 5">
    <name type="scientific">Wuchereria bancrofti</name>
    <dbReference type="NCBI Taxonomy" id="6293"/>
    <lineage>
        <taxon>Eukaryota</taxon>
        <taxon>Metazoa</taxon>
        <taxon>Ecdysozoa</taxon>
        <taxon>Nematoda</taxon>
        <taxon>Chromadorea</taxon>
        <taxon>Rhabditida</taxon>
        <taxon>Spirurina</taxon>
        <taxon>Spiruromorpha</taxon>
        <taxon>Filarioidea</taxon>
        <taxon>Onchocercidae</taxon>
        <taxon>Wuchereria</taxon>
    </lineage>
</organism>
<gene>
    <name evidence="4" type="ORF">WBA_LOCUS5914</name>
</gene>
<dbReference type="Pfam" id="PF05585">
    <property type="entry name" value="DUF1758"/>
    <property type="match status" value="1"/>
</dbReference>
<dbReference type="Pfam" id="PF05380">
    <property type="entry name" value="Peptidase_A17"/>
    <property type="match status" value="1"/>
</dbReference>
<dbReference type="InterPro" id="IPR008737">
    <property type="entry name" value="DUF1758"/>
</dbReference>
<evidence type="ECO:0000259" key="3">
    <source>
        <dbReference type="Pfam" id="PF05585"/>
    </source>
</evidence>
<reference evidence="4 5" key="1">
    <citation type="submission" date="2018-11" db="EMBL/GenBank/DDBJ databases">
        <authorList>
            <consortium name="Pathogen Informatics"/>
        </authorList>
    </citation>
    <scope>NUCLEOTIDE SEQUENCE [LARGE SCALE GENOMIC DNA]</scope>
</reference>
<dbReference type="Proteomes" id="UP000270924">
    <property type="component" value="Unassembled WGS sequence"/>
</dbReference>
<keyword evidence="5" id="KW-1185">Reference proteome</keyword>
<dbReference type="InterPro" id="IPR043502">
    <property type="entry name" value="DNA/RNA_pol_sf"/>
</dbReference>
<dbReference type="InterPro" id="IPR021109">
    <property type="entry name" value="Peptidase_aspartic_dom_sf"/>
</dbReference>
<dbReference type="SUPFAM" id="SSF56672">
    <property type="entry name" value="DNA/RNA polymerases"/>
    <property type="match status" value="1"/>
</dbReference>
<evidence type="ECO:0000259" key="2">
    <source>
        <dbReference type="Pfam" id="PF00078"/>
    </source>
</evidence>
<evidence type="ECO:0000313" key="4">
    <source>
        <dbReference type="EMBL" id="VDM12528.1"/>
    </source>
</evidence>
<feature type="domain" description="DUF1758" evidence="3">
    <location>
        <begin position="457"/>
        <end position="602"/>
    </location>
</feature>
<dbReference type="InterPro" id="IPR008042">
    <property type="entry name" value="Retrotrans_Pao"/>
</dbReference>
<dbReference type="Pfam" id="PF00078">
    <property type="entry name" value="RVT_1"/>
    <property type="match status" value="1"/>
</dbReference>
<dbReference type="OMA" id="WMITIEN"/>
<dbReference type="InterPro" id="IPR043128">
    <property type="entry name" value="Rev_trsase/Diguanyl_cyclase"/>
</dbReference>
<dbReference type="InterPro" id="IPR000477">
    <property type="entry name" value="RT_dom"/>
</dbReference>
<feature type="region of interest" description="Disordered" evidence="1">
    <location>
        <begin position="301"/>
        <end position="329"/>
    </location>
</feature>
<dbReference type="EMBL" id="UYWW01003182">
    <property type="protein sequence ID" value="VDM12528.1"/>
    <property type="molecule type" value="Genomic_DNA"/>
</dbReference>
<evidence type="ECO:0008006" key="6">
    <source>
        <dbReference type="Google" id="ProtNLM"/>
    </source>
</evidence>
<dbReference type="OrthoDB" id="5920525at2759"/>
<protein>
    <recommendedName>
        <fullName evidence="6">DUF1758 domain-containing protein</fullName>
    </recommendedName>
</protein>